<evidence type="ECO:0000256" key="1">
    <source>
        <dbReference type="SAM" id="MobiDB-lite"/>
    </source>
</evidence>
<organism evidence="2">
    <name type="scientific">marine sediment metagenome</name>
    <dbReference type="NCBI Taxonomy" id="412755"/>
    <lineage>
        <taxon>unclassified sequences</taxon>
        <taxon>metagenomes</taxon>
        <taxon>ecological metagenomes</taxon>
    </lineage>
</organism>
<name>A0A0F8Z144_9ZZZZ</name>
<reference evidence="2" key="1">
    <citation type="journal article" date="2015" name="Nature">
        <title>Complex archaea that bridge the gap between prokaryotes and eukaryotes.</title>
        <authorList>
            <person name="Spang A."/>
            <person name="Saw J.H."/>
            <person name="Jorgensen S.L."/>
            <person name="Zaremba-Niedzwiedzka K."/>
            <person name="Martijn J."/>
            <person name="Lind A.E."/>
            <person name="van Eijk R."/>
            <person name="Schleper C."/>
            <person name="Guy L."/>
            <person name="Ettema T.J."/>
        </authorList>
    </citation>
    <scope>NUCLEOTIDE SEQUENCE</scope>
</reference>
<dbReference type="EMBL" id="LAZR01063112">
    <property type="protein sequence ID" value="KKK60154.1"/>
    <property type="molecule type" value="Genomic_DNA"/>
</dbReference>
<comment type="caution">
    <text evidence="2">The sequence shown here is derived from an EMBL/GenBank/DDBJ whole genome shotgun (WGS) entry which is preliminary data.</text>
</comment>
<feature type="region of interest" description="Disordered" evidence="1">
    <location>
        <begin position="1"/>
        <end position="52"/>
    </location>
</feature>
<feature type="non-terminal residue" evidence="2">
    <location>
        <position position="1"/>
    </location>
</feature>
<gene>
    <name evidence="2" type="ORF">LCGC14_3027210</name>
</gene>
<sequence length="213" mass="24036">GESNRETRSVRNGDCKKSPINKNQNLKRRKNKESIPPRVAGSEHHGGFSGNGEVATSELDKFTGELAVLLKNTIKKHAPSSLMSNAKIETYTKDIRDLILKSKLSKIEVKRVLSWYSIHKNYSGKYTPKIRKRGEIYTKFSSIKDAMERSEETNGEEDFDTRVANNDELINKVRVELEGMGHDTHGPPPSQDLVDVALNNIGYDSGFLDRYLL</sequence>
<evidence type="ECO:0000313" key="2">
    <source>
        <dbReference type="EMBL" id="KKK60154.1"/>
    </source>
</evidence>
<protein>
    <submittedName>
        <fullName evidence="2">Uncharacterized protein</fullName>
    </submittedName>
</protein>
<feature type="compositionally biased region" description="Basic and acidic residues" evidence="1">
    <location>
        <begin position="1"/>
        <end position="17"/>
    </location>
</feature>
<accession>A0A0F8Z144</accession>
<proteinExistence type="predicted"/>
<dbReference type="AlphaFoldDB" id="A0A0F8Z144"/>